<evidence type="ECO:0008006" key="3">
    <source>
        <dbReference type="Google" id="ProtNLM"/>
    </source>
</evidence>
<comment type="caution">
    <text evidence="1">The sequence shown here is derived from an EMBL/GenBank/DDBJ whole genome shotgun (WGS) entry which is preliminary data.</text>
</comment>
<evidence type="ECO:0000313" key="2">
    <source>
        <dbReference type="Proteomes" id="UP000276061"/>
    </source>
</evidence>
<protein>
    <recommendedName>
        <fullName evidence="3">Restriction alleviation protein, Lar family</fullName>
    </recommendedName>
</protein>
<name>A0A3N0G628_9GAMM</name>
<dbReference type="Pfam" id="PF14354">
    <property type="entry name" value="Lar_restr_allev"/>
    <property type="match status" value="1"/>
</dbReference>
<dbReference type="AlphaFoldDB" id="A0A3N0G628"/>
<sequence>MPGKTQKNEATGGSVIYDLKLPHWAFLFNCPFCGGDAELVADGDGVYVGCKNSECLIKPITDTYQTKRDAVRAWNQRPS</sequence>
<accession>A0A3N0G628</accession>
<dbReference type="Proteomes" id="UP000276061">
    <property type="component" value="Unassembled WGS sequence"/>
</dbReference>
<proteinExistence type="predicted"/>
<evidence type="ECO:0000313" key="1">
    <source>
        <dbReference type="EMBL" id="RNM07721.1"/>
    </source>
</evidence>
<organism evidence="1 2">
    <name type="scientific">Dickeya undicola</name>
    <dbReference type="NCBI Taxonomy" id="1577887"/>
    <lineage>
        <taxon>Bacteria</taxon>
        <taxon>Pseudomonadati</taxon>
        <taxon>Pseudomonadota</taxon>
        <taxon>Gammaproteobacteria</taxon>
        <taxon>Enterobacterales</taxon>
        <taxon>Pectobacteriaceae</taxon>
        <taxon>Dickeya</taxon>
    </lineage>
</organism>
<gene>
    <name evidence="1" type="ORF">EF878_07230</name>
</gene>
<reference evidence="1 2" key="1">
    <citation type="submission" date="2018-11" db="EMBL/GenBank/DDBJ databases">
        <title>Characterization of surface water Dickeya isolates.</title>
        <authorList>
            <person name="Van Gijsegem F."/>
            <person name="Pedron J."/>
        </authorList>
    </citation>
    <scope>NUCLEOTIDE SEQUENCE [LARGE SCALE GENOMIC DNA]</scope>
    <source>
        <strain evidence="1 2">FVG1-MFV-O17</strain>
    </source>
</reference>
<dbReference type="EMBL" id="RJLR01000012">
    <property type="protein sequence ID" value="RNM07721.1"/>
    <property type="molecule type" value="Genomic_DNA"/>
</dbReference>